<feature type="domain" description="Baseplate hub protein gp44/GpP-like second" evidence="3">
    <location>
        <begin position="95"/>
        <end position="181"/>
    </location>
</feature>
<dbReference type="InterPro" id="IPR053981">
    <property type="entry name" value="Gp44/GpP-like_2nd"/>
</dbReference>
<dbReference type="Pfam" id="PF21929">
    <property type="entry name" value="GpP_4th"/>
    <property type="match status" value="1"/>
</dbReference>
<evidence type="ECO:0000313" key="5">
    <source>
        <dbReference type="Proteomes" id="UP000185999"/>
    </source>
</evidence>
<dbReference type="AlphaFoldDB" id="A0A1N7MPD9"/>
<proteinExistence type="predicted"/>
<dbReference type="Gene3D" id="3.30.1920.10">
    <property type="entry name" value="Baseplate protein-like domains - 2 layer sandwich fold"/>
    <property type="match status" value="1"/>
</dbReference>
<dbReference type="PIRSF" id="PIRSF004440">
    <property type="entry name" value="GpP"/>
    <property type="match status" value="1"/>
</dbReference>
<dbReference type="STRING" id="619304.SAMN05421760_106230"/>
<protein>
    <submittedName>
        <fullName evidence="4">Mu-like prophage tail protein gpP</fullName>
    </submittedName>
</protein>
<dbReference type="Pfam" id="PF22255">
    <property type="entry name" value="Gp44-like_2nd"/>
    <property type="match status" value="1"/>
</dbReference>
<dbReference type="SUPFAM" id="SSF69279">
    <property type="entry name" value="Phage tail proteins"/>
    <property type="match status" value="2"/>
</dbReference>
<reference evidence="5" key="1">
    <citation type="submission" date="2017-01" db="EMBL/GenBank/DDBJ databases">
        <authorList>
            <person name="Varghese N."/>
            <person name="Submissions S."/>
        </authorList>
    </citation>
    <scope>NUCLEOTIDE SEQUENCE [LARGE SCALE GENOMIC DNA]</scope>
    <source>
        <strain evidence="5">DSM 22306</strain>
    </source>
</reference>
<dbReference type="RefSeq" id="WP_054340400.1">
    <property type="nucleotide sequence ID" value="NZ_FTOE01000006.1"/>
</dbReference>
<dbReference type="Gene3D" id="2.30.300.10">
    <property type="entry name" value="Baseplate protein-like domain - beta roll fold"/>
    <property type="match status" value="1"/>
</dbReference>
<dbReference type="Proteomes" id="UP000185999">
    <property type="component" value="Unassembled WGS sequence"/>
</dbReference>
<name>A0A1N7MPD9_9GAMM</name>
<accession>A0A1N7MPD9</accession>
<dbReference type="Pfam" id="PF21683">
    <property type="entry name" value="GpP-like_1st"/>
    <property type="match status" value="1"/>
</dbReference>
<dbReference type="InterPro" id="IPR053982">
    <property type="entry name" value="Gp44/GpP-like_C"/>
</dbReference>
<sequence>MSDQLILMMDGKPHRGWTRATVGRSIERGPQQFDVSLTDTWGNTEGINPRSVQIGMGLQVYVNDDLLLTGYIDDVDPEYGATTHALSARGRSKLGDLVDCSTEGKQFSGQSLAQIATLLCKPFGISVLIDASAKTAANQPFVGKTPTLDLGQPIWEFLEEQARIRAVLLISDEQGNLRITRAGTARADVALALGKNIKSASGSFSAQALFSDYIVTGQQPNTPQVKLEGVDNSQPKAAISSSATVARHRPFVVSSDNPLDIAGCKTRAEWQRNVHEGRSVGVVYTVSGWRQTSGGRIWTPNELIQVTDPWMGWNDQRLIVETRLMLDDDGSNTEIRVMPKEAFALVPEVETVSRGFIL</sequence>
<evidence type="ECO:0000259" key="2">
    <source>
        <dbReference type="Pfam" id="PF21929"/>
    </source>
</evidence>
<dbReference type="EMBL" id="FTOE01000006">
    <property type="protein sequence ID" value="SIS87801.1"/>
    <property type="molecule type" value="Genomic_DNA"/>
</dbReference>
<evidence type="ECO:0000313" key="4">
    <source>
        <dbReference type="EMBL" id="SIS87801.1"/>
    </source>
</evidence>
<dbReference type="InterPro" id="IPR049354">
    <property type="entry name" value="GpP-like_N"/>
</dbReference>
<feature type="domain" description="Baseplate hub protein gp44/GpP-like C-terminal" evidence="2">
    <location>
        <begin position="264"/>
        <end position="344"/>
    </location>
</feature>
<organism evidence="4 5">
    <name type="scientific">Neptunomonas antarctica</name>
    <dbReference type="NCBI Taxonomy" id="619304"/>
    <lineage>
        <taxon>Bacteria</taxon>
        <taxon>Pseudomonadati</taxon>
        <taxon>Pseudomonadota</taxon>
        <taxon>Gammaproteobacteria</taxon>
        <taxon>Oceanospirillales</taxon>
        <taxon>Oceanospirillaceae</taxon>
        <taxon>Neptunomonas</taxon>
    </lineage>
</organism>
<evidence type="ECO:0000259" key="1">
    <source>
        <dbReference type="Pfam" id="PF21683"/>
    </source>
</evidence>
<dbReference type="InterPro" id="IPR023399">
    <property type="entry name" value="Baseplate-like_2-layer_sand"/>
</dbReference>
<dbReference type="Gene3D" id="3.55.50.10">
    <property type="entry name" value="Baseplate protein-like domains"/>
    <property type="match status" value="1"/>
</dbReference>
<gene>
    <name evidence="4" type="ORF">SAMN05421760_106230</name>
</gene>
<feature type="domain" description="Baseplate hub protein gp44-like N-terminal" evidence="1">
    <location>
        <begin position="6"/>
        <end position="92"/>
    </location>
</feature>
<evidence type="ECO:0000259" key="3">
    <source>
        <dbReference type="Pfam" id="PF22255"/>
    </source>
</evidence>
<dbReference type="OrthoDB" id="9016931at2"/>
<dbReference type="InterPro" id="IPR026276">
    <property type="entry name" value="Baseplate_GpP"/>
</dbReference>
<keyword evidence="5" id="KW-1185">Reference proteome</keyword>